<dbReference type="Gene3D" id="3.10.20.90">
    <property type="entry name" value="Phosphatidylinositol 3-kinase Catalytic Subunit, Chain A, domain 1"/>
    <property type="match status" value="1"/>
</dbReference>
<feature type="region of interest" description="Disordered" evidence="1">
    <location>
        <begin position="175"/>
        <end position="196"/>
    </location>
</feature>
<proteinExistence type="predicted"/>
<accession>A0A8H7S6H5</accession>
<organism evidence="3 4">
    <name type="scientific">Circinella minor</name>
    <dbReference type="NCBI Taxonomy" id="1195481"/>
    <lineage>
        <taxon>Eukaryota</taxon>
        <taxon>Fungi</taxon>
        <taxon>Fungi incertae sedis</taxon>
        <taxon>Mucoromycota</taxon>
        <taxon>Mucoromycotina</taxon>
        <taxon>Mucoromycetes</taxon>
        <taxon>Mucorales</taxon>
        <taxon>Lichtheimiaceae</taxon>
        <taxon>Circinella</taxon>
    </lineage>
</organism>
<dbReference type="CDD" id="cd17039">
    <property type="entry name" value="Ubl_ubiquitin_like"/>
    <property type="match status" value="1"/>
</dbReference>
<feature type="region of interest" description="Disordered" evidence="1">
    <location>
        <begin position="416"/>
        <end position="523"/>
    </location>
</feature>
<feature type="region of interest" description="Disordered" evidence="1">
    <location>
        <begin position="1"/>
        <end position="24"/>
    </location>
</feature>
<feature type="compositionally biased region" description="Polar residues" evidence="1">
    <location>
        <begin position="451"/>
        <end position="471"/>
    </location>
</feature>
<dbReference type="EMBL" id="JAEPRB010000058">
    <property type="protein sequence ID" value="KAG2223571.1"/>
    <property type="molecule type" value="Genomic_DNA"/>
</dbReference>
<keyword evidence="4" id="KW-1185">Reference proteome</keyword>
<feature type="domain" description="Ubiquitin-like" evidence="2">
    <location>
        <begin position="30"/>
        <end position="102"/>
    </location>
</feature>
<dbReference type="PANTHER" id="PTHR15204">
    <property type="entry name" value="LARGE PROLINE-RICH PROTEIN BAG6"/>
    <property type="match status" value="1"/>
</dbReference>
<dbReference type="GO" id="GO:0031593">
    <property type="term" value="F:polyubiquitin modification-dependent protein binding"/>
    <property type="evidence" value="ECO:0007669"/>
    <property type="project" value="TreeGrafter"/>
</dbReference>
<feature type="compositionally biased region" description="Low complexity" evidence="1">
    <location>
        <begin position="472"/>
        <end position="486"/>
    </location>
</feature>
<dbReference type="Pfam" id="PF00240">
    <property type="entry name" value="ubiquitin"/>
    <property type="match status" value="1"/>
</dbReference>
<feature type="region of interest" description="Disordered" evidence="1">
    <location>
        <begin position="306"/>
        <end position="339"/>
    </location>
</feature>
<dbReference type="SMART" id="SM00213">
    <property type="entry name" value="UBQ"/>
    <property type="match status" value="1"/>
</dbReference>
<reference evidence="3 4" key="1">
    <citation type="submission" date="2020-12" db="EMBL/GenBank/DDBJ databases">
        <title>Metabolic potential, ecology and presence of endohyphal bacteria is reflected in genomic diversity of Mucoromycotina.</title>
        <authorList>
            <person name="Muszewska A."/>
            <person name="Okrasinska A."/>
            <person name="Steczkiewicz K."/>
            <person name="Drgas O."/>
            <person name="Orlowska M."/>
            <person name="Perlinska-Lenart U."/>
            <person name="Aleksandrzak-Piekarczyk T."/>
            <person name="Szatraj K."/>
            <person name="Zielenkiewicz U."/>
            <person name="Pilsyk S."/>
            <person name="Malc E."/>
            <person name="Mieczkowski P."/>
            <person name="Kruszewska J.S."/>
            <person name="Biernat P."/>
            <person name="Pawlowska J."/>
        </authorList>
    </citation>
    <scope>NUCLEOTIDE SEQUENCE [LARGE SCALE GENOMIC DNA]</scope>
    <source>
        <strain evidence="3 4">CBS 142.35</strain>
    </source>
</reference>
<dbReference type="InterPro" id="IPR000626">
    <property type="entry name" value="Ubiquitin-like_dom"/>
</dbReference>
<dbReference type="PROSITE" id="PS50053">
    <property type="entry name" value="UBIQUITIN_2"/>
    <property type="match status" value="1"/>
</dbReference>
<evidence type="ECO:0000313" key="4">
    <source>
        <dbReference type="Proteomes" id="UP000646827"/>
    </source>
</evidence>
<dbReference type="PANTHER" id="PTHR15204:SF0">
    <property type="entry name" value="LARGE PROLINE-RICH PROTEIN BAG6"/>
    <property type="match status" value="1"/>
</dbReference>
<feature type="region of interest" description="Disordered" evidence="1">
    <location>
        <begin position="105"/>
        <end position="126"/>
    </location>
</feature>
<evidence type="ECO:0000256" key="1">
    <source>
        <dbReference type="SAM" id="MobiDB-lite"/>
    </source>
</evidence>
<evidence type="ECO:0000259" key="2">
    <source>
        <dbReference type="PROSITE" id="PS50053"/>
    </source>
</evidence>
<dbReference type="GO" id="GO:0071818">
    <property type="term" value="C:BAT3 complex"/>
    <property type="evidence" value="ECO:0007669"/>
    <property type="project" value="TreeGrafter"/>
</dbReference>
<sequence length="523" mass="56488">MSADSSNNPSSEQATSNDVNMPSDIPSTVMALRIKSLEQQTKPVTISRDASVLDLKGAVQNAFQVESGRQRLIFQGKVLKDEKNLTDYANLDNGKVVHLVVRPADVPQNTQNDEPRPQSSNTNRRTFARGIPFSRLFPMGGRQPAMEGYTFITLDVGDPGHHLSSLMDGLAGNLFPSPNLGTPPRPGTGADNTNGNVSRSSIHLKDYNFIETDKLLLFIYIKTSQTSNRNDTRTQDTSTATSSSSNSNIPSRSPFEFTLGPRSASDLGSSTPSDIRSATGVPFPPSVEVRLMRTMSCMRNVRTILDTPSDQNISGITTASSTSPEQNQEIRSRLRNSGNSQTAAVGMVLDELATLMTDVVPRLREMSEALRAGDRSPNAEENVQLYRRVLRTARVVQGMSLINHFLGSVLGAADISPSRRSRTRTPGSPSTGNSPSANTSNTTTTQGESTDANTSNLTTDENKTEGQNNKPSTSSSASSSSATIATNVDTNDESTRGTKRKHEEENDTSSSPAQDKGKRRETK</sequence>
<gene>
    <name evidence="3" type="ORF">INT45_001653</name>
</gene>
<feature type="compositionally biased region" description="Polar residues" evidence="1">
    <location>
        <begin position="1"/>
        <end position="20"/>
    </location>
</feature>
<dbReference type="GO" id="GO:0036503">
    <property type="term" value="P:ERAD pathway"/>
    <property type="evidence" value="ECO:0007669"/>
    <property type="project" value="TreeGrafter"/>
</dbReference>
<dbReference type="AlphaFoldDB" id="A0A8H7S6H5"/>
<dbReference type="GO" id="GO:0051787">
    <property type="term" value="F:misfolded protein binding"/>
    <property type="evidence" value="ECO:0007669"/>
    <property type="project" value="TreeGrafter"/>
</dbReference>
<feature type="region of interest" description="Disordered" evidence="1">
    <location>
        <begin position="226"/>
        <end position="281"/>
    </location>
</feature>
<name>A0A8H7S6H5_9FUNG</name>
<protein>
    <recommendedName>
        <fullName evidence="2">Ubiquitin-like domain-containing protein</fullName>
    </recommendedName>
</protein>
<comment type="caution">
    <text evidence="3">The sequence shown here is derived from an EMBL/GenBank/DDBJ whole genome shotgun (WGS) entry which is preliminary data.</text>
</comment>
<feature type="compositionally biased region" description="Basic and acidic residues" evidence="1">
    <location>
        <begin position="493"/>
        <end position="504"/>
    </location>
</feature>
<dbReference type="InterPro" id="IPR029071">
    <property type="entry name" value="Ubiquitin-like_domsf"/>
</dbReference>
<dbReference type="OrthoDB" id="419317at2759"/>
<feature type="compositionally biased region" description="Low complexity" evidence="1">
    <location>
        <begin position="424"/>
        <end position="450"/>
    </location>
</feature>
<feature type="compositionally biased region" description="Polar residues" evidence="1">
    <location>
        <begin position="266"/>
        <end position="276"/>
    </location>
</feature>
<feature type="compositionally biased region" description="Low complexity" evidence="1">
    <location>
        <begin position="235"/>
        <end position="254"/>
    </location>
</feature>
<dbReference type="SUPFAM" id="SSF54236">
    <property type="entry name" value="Ubiquitin-like"/>
    <property type="match status" value="1"/>
</dbReference>
<evidence type="ECO:0000313" key="3">
    <source>
        <dbReference type="EMBL" id="KAG2223571.1"/>
    </source>
</evidence>
<feature type="compositionally biased region" description="Polar residues" evidence="1">
    <location>
        <begin position="107"/>
        <end position="125"/>
    </location>
</feature>
<dbReference type="Proteomes" id="UP000646827">
    <property type="component" value="Unassembled WGS sequence"/>
</dbReference>